<name>A0ABQ5DLD5_9ASTR</name>
<proteinExistence type="predicted"/>
<protein>
    <recommendedName>
        <fullName evidence="3">C2 NT-type domain-containing protein</fullName>
    </recommendedName>
</protein>
<comment type="caution">
    <text evidence="1">The sequence shown here is derived from an EMBL/GenBank/DDBJ whole genome shotgun (WGS) entry which is preliminary data.</text>
</comment>
<reference evidence="1" key="2">
    <citation type="submission" date="2022-01" db="EMBL/GenBank/DDBJ databases">
        <authorList>
            <person name="Yamashiro T."/>
            <person name="Shiraishi A."/>
            <person name="Satake H."/>
            <person name="Nakayama K."/>
        </authorList>
    </citation>
    <scope>NUCLEOTIDE SEQUENCE</scope>
</reference>
<keyword evidence="2" id="KW-1185">Reference proteome</keyword>
<sequence length="233" mass="25966">MAYSSSSSNANSKVHTCSTECEQSYANLKKLYDQQREQLGDASIDIQAYTLALKKSIKRGVYATDLNARSDIMVNIVQRRLYCSSFVSTNAKDDISCNSVFSCELLLLWNTNTRLDVAKHSKIKFVVLADWKSFGRISDTEAFGSRLELAIPGQTTTGKESSNPFMAGSLPKTIHFCDSLQSDDDSFELIELMILCTNFLTMGRIDDADVEVTFIDETSNDARNKNNKISNSN</sequence>
<evidence type="ECO:0000313" key="1">
    <source>
        <dbReference type="EMBL" id="GJT37599.1"/>
    </source>
</evidence>
<accession>A0ABQ5DLD5</accession>
<reference evidence="1" key="1">
    <citation type="journal article" date="2022" name="Int. J. Mol. Sci.">
        <title>Draft Genome of Tanacetum Coccineum: Genomic Comparison of Closely Related Tanacetum-Family Plants.</title>
        <authorList>
            <person name="Yamashiro T."/>
            <person name="Shiraishi A."/>
            <person name="Nakayama K."/>
            <person name="Satake H."/>
        </authorList>
    </citation>
    <scope>NUCLEOTIDE SEQUENCE</scope>
</reference>
<dbReference type="Proteomes" id="UP001151760">
    <property type="component" value="Unassembled WGS sequence"/>
</dbReference>
<organism evidence="1 2">
    <name type="scientific">Tanacetum coccineum</name>
    <dbReference type="NCBI Taxonomy" id="301880"/>
    <lineage>
        <taxon>Eukaryota</taxon>
        <taxon>Viridiplantae</taxon>
        <taxon>Streptophyta</taxon>
        <taxon>Embryophyta</taxon>
        <taxon>Tracheophyta</taxon>
        <taxon>Spermatophyta</taxon>
        <taxon>Magnoliopsida</taxon>
        <taxon>eudicotyledons</taxon>
        <taxon>Gunneridae</taxon>
        <taxon>Pentapetalae</taxon>
        <taxon>asterids</taxon>
        <taxon>campanulids</taxon>
        <taxon>Asterales</taxon>
        <taxon>Asteraceae</taxon>
        <taxon>Asteroideae</taxon>
        <taxon>Anthemideae</taxon>
        <taxon>Anthemidinae</taxon>
        <taxon>Tanacetum</taxon>
    </lineage>
</organism>
<evidence type="ECO:0000313" key="2">
    <source>
        <dbReference type="Proteomes" id="UP001151760"/>
    </source>
</evidence>
<dbReference type="EMBL" id="BQNB010015235">
    <property type="protein sequence ID" value="GJT37599.1"/>
    <property type="molecule type" value="Genomic_DNA"/>
</dbReference>
<evidence type="ECO:0008006" key="3">
    <source>
        <dbReference type="Google" id="ProtNLM"/>
    </source>
</evidence>
<gene>
    <name evidence="1" type="ORF">Tco_0937464</name>
</gene>